<name>A0A3D3R1B8_9PLAN</name>
<dbReference type="Gene3D" id="3.30.700.10">
    <property type="entry name" value="Glycoprotein, Type 4 Pilin"/>
    <property type="match status" value="1"/>
</dbReference>
<reference evidence="2 3" key="1">
    <citation type="journal article" date="2018" name="Nat. Biotechnol.">
        <title>A standardized bacterial taxonomy based on genome phylogeny substantially revises the tree of life.</title>
        <authorList>
            <person name="Parks D.H."/>
            <person name="Chuvochina M."/>
            <person name="Waite D.W."/>
            <person name="Rinke C."/>
            <person name="Skarshewski A."/>
            <person name="Chaumeil P.A."/>
            <person name="Hugenholtz P."/>
        </authorList>
    </citation>
    <scope>NUCLEOTIDE SEQUENCE [LARGE SCALE GENOMIC DNA]</scope>
    <source>
        <strain evidence="2">UBA9375</strain>
    </source>
</reference>
<dbReference type="PANTHER" id="PTHR30093:SF2">
    <property type="entry name" value="TYPE II SECRETION SYSTEM PROTEIN H"/>
    <property type="match status" value="1"/>
</dbReference>
<proteinExistence type="predicted"/>
<evidence type="ECO:0000259" key="1">
    <source>
        <dbReference type="Pfam" id="PF07596"/>
    </source>
</evidence>
<protein>
    <submittedName>
        <fullName evidence="2">Prepilin-type cleavage/methylation domain-containing protein</fullName>
    </submittedName>
</protein>
<accession>A0A3D3R1B8</accession>
<dbReference type="InterPro" id="IPR011453">
    <property type="entry name" value="DUF1559"/>
</dbReference>
<dbReference type="SUPFAM" id="SSF54523">
    <property type="entry name" value="Pili subunits"/>
    <property type="match status" value="1"/>
</dbReference>
<organism evidence="2 3">
    <name type="scientific">Gimesia maris</name>
    <dbReference type="NCBI Taxonomy" id="122"/>
    <lineage>
        <taxon>Bacteria</taxon>
        <taxon>Pseudomonadati</taxon>
        <taxon>Planctomycetota</taxon>
        <taxon>Planctomycetia</taxon>
        <taxon>Planctomycetales</taxon>
        <taxon>Planctomycetaceae</taxon>
        <taxon>Gimesia</taxon>
    </lineage>
</organism>
<dbReference type="NCBIfam" id="TIGR04294">
    <property type="entry name" value="pre_pil_HX9DG"/>
    <property type="match status" value="1"/>
</dbReference>
<feature type="non-terminal residue" evidence="2">
    <location>
        <position position="1"/>
    </location>
</feature>
<dbReference type="Pfam" id="PF07596">
    <property type="entry name" value="SBP_bac_10"/>
    <property type="match status" value="1"/>
</dbReference>
<dbReference type="PANTHER" id="PTHR30093">
    <property type="entry name" value="GENERAL SECRETION PATHWAY PROTEIN G"/>
    <property type="match status" value="1"/>
</dbReference>
<evidence type="ECO:0000313" key="3">
    <source>
        <dbReference type="Proteomes" id="UP000263642"/>
    </source>
</evidence>
<comment type="caution">
    <text evidence="2">The sequence shown here is derived from an EMBL/GenBank/DDBJ whole genome shotgun (WGS) entry which is preliminary data.</text>
</comment>
<gene>
    <name evidence="2" type="ORF">DIT97_05995</name>
</gene>
<dbReference type="EMBL" id="DQAY01000041">
    <property type="protein sequence ID" value="HCO22623.1"/>
    <property type="molecule type" value="Genomic_DNA"/>
</dbReference>
<dbReference type="AlphaFoldDB" id="A0A3D3R1B8"/>
<evidence type="ECO:0000313" key="2">
    <source>
        <dbReference type="EMBL" id="HCO22623.1"/>
    </source>
</evidence>
<dbReference type="InterPro" id="IPR045584">
    <property type="entry name" value="Pilin-like"/>
</dbReference>
<dbReference type="InterPro" id="IPR027558">
    <property type="entry name" value="Pre_pil_HX9DG_C"/>
</dbReference>
<dbReference type="Proteomes" id="UP000263642">
    <property type="component" value="Unassembled WGS sequence"/>
</dbReference>
<sequence>LLVVIAIIAILIALLLPAVQQAREAARRSTCKNNMKQLGLALHNYHDVHSAFPAGRMRTTASDYLGHSTQTMLLPYIDQAPLYNQMNFTVGFNSAPNFALGQTILTAFLCPSNPTTEGVDYTGASAGPDAARTHYEGISDSGSGRRGTSSIVVSNGNGLFFWNSKVKLRDITDGASNTLAFCEVVSKGAGKNDAPAWIAYGDGIGTINGINAPWQTNGGILPLTHNMYNGDAFSGPASFHVGGCHFTLGDGSVRFLSENMSQTILTSLTTRAGGEIVGEF</sequence>
<feature type="domain" description="DUF1559" evidence="1">
    <location>
        <begin position="20"/>
        <end position="260"/>
    </location>
</feature>